<dbReference type="EMBL" id="JAGSYN010000211">
    <property type="protein sequence ID" value="KAG7661737.1"/>
    <property type="molecule type" value="Genomic_DNA"/>
</dbReference>
<keyword evidence="6" id="KW-0735">Signal-anchor</keyword>
<keyword evidence="3" id="KW-0328">Glycosyltransferase</keyword>
<comment type="caution">
    <text evidence="10">The sequence shown here is derived from an EMBL/GenBank/DDBJ whole genome shotgun (WGS) entry which is preliminary data.</text>
</comment>
<dbReference type="InterPro" id="IPR021988">
    <property type="entry name" value="BMT1"/>
</dbReference>
<evidence type="ECO:0000256" key="2">
    <source>
        <dbReference type="ARBA" id="ARBA00009486"/>
    </source>
</evidence>
<dbReference type="GO" id="GO:0000030">
    <property type="term" value="F:mannosyltransferase activity"/>
    <property type="evidence" value="ECO:0007669"/>
    <property type="project" value="InterPro"/>
</dbReference>
<keyword evidence="7" id="KW-1133">Transmembrane helix</keyword>
<keyword evidence="8" id="KW-0472">Membrane</keyword>
<comment type="subcellular location">
    <subcellularLocation>
        <location evidence="1">Membrane</location>
        <topology evidence="1">Single-pass type II membrane protein</topology>
    </subcellularLocation>
</comment>
<name>A0A8J5QF05_9ASCO</name>
<organism evidence="10 11">
    <name type="scientific">[Candida] subhashii</name>
    <dbReference type="NCBI Taxonomy" id="561895"/>
    <lineage>
        <taxon>Eukaryota</taxon>
        <taxon>Fungi</taxon>
        <taxon>Dikarya</taxon>
        <taxon>Ascomycota</taxon>
        <taxon>Saccharomycotina</taxon>
        <taxon>Pichiomycetes</taxon>
        <taxon>Debaryomycetaceae</taxon>
        <taxon>Spathaspora</taxon>
    </lineage>
</organism>
<dbReference type="GO" id="GO:0071555">
    <property type="term" value="P:cell wall organization"/>
    <property type="evidence" value="ECO:0007669"/>
    <property type="project" value="UniProtKB-KW"/>
</dbReference>
<evidence type="ECO:0000256" key="6">
    <source>
        <dbReference type="ARBA" id="ARBA00022968"/>
    </source>
</evidence>
<feature type="non-terminal residue" evidence="10">
    <location>
        <position position="1"/>
    </location>
</feature>
<evidence type="ECO:0000256" key="4">
    <source>
        <dbReference type="ARBA" id="ARBA00022679"/>
    </source>
</evidence>
<evidence type="ECO:0000256" key="1">
    <source>
        <dbReference type="ARBA" id="ARBA00004606"/>
    </source>
</evidence>
<dbReference type="OrthoDB" id="3631276at2759"/>
<proteinExistence type="inferred from homology"/>
<dbReference type="GeneID" id="73471545"/>
<dbReference type="GO" id="GO:0016020">
    <property type="term" value="C:membrane"/>
    <property type="evidence" value="ECO:0007669"/>
    <property type="project" value="UniProtKB-SubCell"/>
</dbReference>
<comment type="similarity">
    <text evidence="2">Belongs to the BMT family.</text>
</comment>
<dbReference type="Pfam" id="PF12141">
    <property type="entry name" value="BMT"/>
    <property type="match status" value="1"/>
</dbReference>
<evidence type="ECO:0000256" key="8">
    <source>
        <dbReference type="ARBA" id="ARBA00023136"/>
    </source>
</evidence>
<evidence type="ECO:0000256" key="9">
    <source>
        <dbReference type="ARBA" id="ARBA00023316"/>
    </source>
</evidence>
<accession>A0A8J5QF05</accession>
<protein>
    <submittedName>
        <fullName evidence="10">BMT3</fullName>
    </submittedName>
</protein>
<sequence>KFAGTSVWLEEYGVHLMVSRVVFSYTGIRWDPQISLLYAQVYDKNWTELHDVDLIIPIKNPTNLQREYKRYTFPRFMPIPFYYNSNLMTKRWYGPEDARLFLMKNEYNETEPALIFNAYHRKPVKNSISNDDKSASINFQMYRSMFIGFLFQFQLGKRNTDGTTDERFDHIQYNRVAELRIKSRERKEIEKNWTPIVDLKDSENINLIYEAEHLTILKCPLKTVYKGEITCDISFNQSRLFGRMGEVRGGTELIPILNENDPNKQTWIGFLRAHINDCGCGASMYRPNFIVLTRILDSYKITHLSSSISFDIPVTGSKNSSIVCDETGPNVLIPNGISMWEVEPKTGVDYLTLSLSVADESNSVLHITGISSLLDDIQKRQDDIGYWYDEAAIKDMFECVLQTSKDFCKLYGEEQIKLGKSDQVNAS</sequence>
<evidence type="ECO:0000256" key="7">
    <source>
        <dbReference type="ARBA" id="ARBA00022989"/>
    </source>
</evidence>
<dbReference type="RefSeq" id="XP_049261970.1">
    <property type="nucleotide sequence ID" value="XM_049408737.1"/>
</dbReference>
<evidence type="ECO:0000256" key="5">
    <source>
        <dbReference type="ARBA" id="ARBA00022692"/>
    </source>
</evidence>
<gene>
    <name evidence="10" type="ORF">J8A68_004745</name>
</gene>
<dbReference type="AlphaFoldDB" id="A0A8J5QF05"/>
<keyword evidence="4" id="KW-0808">Transferase</keyword>
<keyword evidence="11" id="KW-1185">Reference proteome</keyword>
<evidence type="ECO:0000313" key="10">
    <source>
        <dbReference type="EMBL" id="KAG7661737.1"/>
    </source>
</evidence>
<dbReference type="Proteomes" id="UP000694255">
    <property type="component" value="Unassembled WGS sequence"/>
</dbReference>
<keyword evidence="9" id="KW-0961">Cell wall biogenesis/degradation</keyword>
<evidence type="ECO:0000256" key="3">
    <source>
        <dbReference type="ARBA" id="ARBA00022676"/>
    </source>
</evidence>
<reference evidence="10 11" key="1">
    <citation type="journal article" date="2021" name="DNA Res.">
        <title>Genome analysis of Candida subhashii reveals its hybrid nature and dual mitochondrial genome conformations.</title>
        <authorList>
            <person name="Mixao V."/>
            <person name="Hegedusova E."/>
            <person name="Saus E."/>
            <person name="Pryszcz L.P."/>
            <person name="Cillingova A."/>
            <person name="Nosek J."/>
            <person name="Gabaldon T."/>
        </authorList>
    </citation>
    <scope>NUCLEOTIDE SEQUENCE [LARGE SCALE GENOMIC DNA]</scope>
    <source>
        <strain evidence="10 11">CBS 10753</strain>
    </source>
</reference>
<keyword evidence="5" id="KW-0812">Transmembrane</keyword>
<evidence type="ECO:0000313" key="11">
    <source>
        <dbReference type="Proteomes" id="UP000694255"/>
    </source>
</evidence>